<dbReference type="Proteomes" id="UP000198407">
    <property type="component" value="Unassembled WGS sequence"/>
</dbReference>
<dbReference type="RefSeq" id="WP_042124714.1">
    <property type="nucleotide sequence ID" value="NZ_FZOL01000008.1"/>
</dbReference>
<gene>
    <name evidence="1" type="ORF">SAMN05444352_108190</name>
</gene>
<reference evidence="2" key="1">
    <citation type="submission" date="2017-06" db="EMBL/GenBank/DDBJ databases">
        <authorList>
            <person name="Varghese N."/>
            <person name="Submissions S."/>
        </authorList>
    </citation>
    <scope>NUCLEOTIDE SEQUENCE [LARGE SCALE GENOMIC DNA]</scope>
    <source>
        <strain evidence="2">DSM 22348</strain>
    </source>
</reference>
<proteinExistence type="predicted"/>
<dbReference type="EMBL" id="FZOL01000008">
    <property type="protein sequence ID" value="SNS48511.1"/>
    <property type="molecule type" value="Genomic_DNA"/>
</dbReference>
<organism evidence="1 2">
    <name type="scientific">Pseudomonas japonica</name>
    <dbReference type="NCBI Taxonomy" id="256466"/>
    <lineage>
        <taxon>Bacteria</taxon>
        <taxon>Pseudomonadati</taxon>
        <taxon>Pseudomonadota</taxon>
        <taxon>Gammaproteobacteria</taxon>
        <taxon>Pseudomonadales</taxon>
        <taxon>Pseudomonadaceae</taxon>
        <taxon>Pseudomonas</taxon>
    </lineage>
</organism>
<evidence type="ECO:0000313" key="2">
    <source>
        <dbReference type="Proteomes" id="UP000198407"/>
    </source>
</evidence>
<keyword evidence="2" id="KW-1185">Reference proteome</keyword>
<dbReference type="STRING" id="1215104.GCA_000730585_02994"/>
<dbReference type="AlphaFoldDB" id="A0A239EVP6"/>
<protein>
    <submittedName>
        <fullName evidence="1">Uncharacterized protein</fullName>
    </submittedName>
</protein>
<accession>A0A239EVP6</accession>
<name>A0A239EVP6_9PSED</name>
<evidence type="ECO:0000313" key="1">
    <source>
        <dbReference type="EMBL" id="SNS48511.1"/>
    </source>
</evidence>
<sequence>MSYPKLIGYSYSIREEAERYLLMIVIEEEVNEEEIESSLFEGIFIRFADIQGGKEGAYALAVKIGEMWVREKEKDDPRFPTRGSEASVN</sequence>